<proteinExistence type="inferred from homology"/>
<dbReference type="RefSeq" id="WP_283231102.1">
    <property type="nucleotide sequence ID" value="NZ_JASGBQ010000016.1"/>
</dbReference>
<evidence type="ECO:0000256" key="1">
    <source>
        <dbReference type="ARBA" id="ARBA00022490"/>
    </source>
</evidence>
<evidence type="ECO:0000256" key="5">
    <source>
        <dbReference type="ARBA" id="ARBA00023204"/>
    </source>
</evidence>
<dbReference type="PANTHER" id="PTHR30562:SF1">
    <property type="entry name" value="UVRABC SYSTEM PROTEIN C"/>
    <property type="match status" value="1"/>
</dbReference>
<accession>A0AAP4B9S6</accession>
<dbReference type="PROSITE" id="PS50165">
    <property type="entry name" value="UVRC"/>
    <property type="match status" value="1"/>
</dbReference>
<dbReference type="PROSITE" id="PS50151">
    <property type="entry name" value="UVR"/>
    <property type="match status" value="1"/>
</dbReference>
<comment type="caution">
    <text evidence="11">The sequence shown here is derived from an EMBL/GenBank/DDBJ whole genome shotgun (WGS) entry which is preliminary data.</text>
</comment>
<dbReference type="EMBL" id="JASGBQ010000016">
    <property type="protein sequence ID" value="MDI9242656.1"/>
    <property type="molecule type" value="Genomic_DNA"/>
</dbReference>
<dbReference type="Pfam" id="PF08459">
    <property type="entry name" value="UvrC_RNaseH_dom"/>
    <property type="match status" value="1"/>
</dbReference>
<evidence type="ECO:0000256" key="3">
    <source>
        <dbReference type="ARBA" id="ARBA00022769"/>
    </source>
</evidence>
<comment type="subcellular location">
    <subcellularLocation>
        <location evidence="7">Cytoplasm</location>
    </subcellularLocation>
</comment>
<dbReference type="PROSITE" id="PS50164">
    <property type="entry name" value="GIY_YIG"/>
    <property type="match status" value="1"/>
</dbReference>
<dbReference type="InterPro" id="IPR047296">
    <property type="entry name" value="GIY-YIG_UvrC_Cho"/>
</dbReference>
<dbReference type="AlphaFoldDB" id="A0AAP4B9S6"/>
<dbReference type="GO" id="GO:0003677">
    <property type="term" value="F:DNA binding"/>
    <property type="evidence" value="ECO:0007669"/>
    <property type="project" value="UniProtKB-UniRule"/>
</dbReference>
<dbReference type="Pfam" id="PF02151">
    <property type="entry name" value="UVR"/>
    <property type="match status" value="1"/>
</dbReference>
<feature type="domain" description="UVR" evidence="8">
    <location>
        <begin position="204"/>
        <end position="239"/>
    </location>
</feature>
<dbReference type="Gene3D" id="4.10.860.10">
    <property type="entry name" value="UVR domain"/>
    <property type="match status" value="1"/>
</dbReference>
<dbReference type="Gene3D" id="3.40.1440.10">
    <property type="entry name" value="GIY-YIG endonuclease"/>
    <property type="match status" value="1"/>
</dbReference>
<dbReference type="NCBIfam" id="TIGR00194">
    <property type="entry name" value="uvrC"/>
    <property type="match status" value="1"/>
</dbReference>
<keyword evidence="6 7" id="KW-0742">SOS response</keyword>
<sequence length="628" mass="71915">MFDIEEELKKLPAKPGVYLMHDDKDEIIYVGKAISLKNRVRQYFQSSRGKTAKINKMVSRIARFEYIVTDSELEALVLECNLIKEYRPRYNTMLKDDKSYPYIKVTVGEAFPRVLFARDMKRDKSRYFGPYTSAGAVKDSIGLIHRLYKIRTCSRNLPKDTGKERPCLNYHIKQCAAPCQGYISEEEYRESVNQVLSFLGGHYDTILNKLEKDMREAAEALDFETAASVRELLFSVQKIAQTQKITDSGQEDRDIIAYAADGGDAVVQIFFMREGKLIGRDNFHLSVGEGDGPAQIMTNFVKQFYAGTPFIPRALMLQHGLEENEQELIEAWLSEKRGQKVTIYVPKKGEKLKLMEMAEKNASIILHQDREKIKKEEQKTTGAVRELEEVLGLSGLVRMEAFDISNISGFQSVGSMVVYENGRPKRADYRKFRIRTVEGPNDYASMEEVLTRRFVHGKEEKAGVRKGGGFDRFPDILMMDGGKGQVSVAKEVLERLGLSIPVCGMVKDDNHRTRALYFEGQELPLDRRSEGFRLLERIQDEAHRFAIEYHRSLRGKDQVHSVLEDIKGVGPARRKALMRYYGTIEKLRAATVEELKSLSQMNEAAARAVYEFFHKDAAQEEKHREETE</sequence>
<evidence type="ECO:0000256" key="2">
    <source>
        <dbReference type="ARBA" id="ARBA00022763"/>
    </source>
</evidence>
<dbReference type="GO" id="GO:0009432">
    <property type="term" value="P:SOS response"/>
    <property type="evidence" value="ECO:0007669"/>
    <property type="project" value="UniProtKB-UniRule"/>
</dbReference>
<keyword evidence="5 7" id="KW-0234">DNA repair</keyword>
<reference evidence="11 12" key="1">
    <citation type="submission" date="2023-05" db="EMBL/GenBank/DDBJ databases">
        <title>[ruminococcus] sp. nov., isolated from a pig farm feces dump.</title>
        <authorList>
            <person name="Chang Y.-H."/>
        </authorList>
    </citation>
    <scope>NUCLEOTIDE SEQUENCE [LARGE SCALE GENOMIC DNA]</scope>
    <source>
        <strain evidence="11 12">YH-rum2234</strain>
    </source>
</reference>
<organism evidence="11 12">
    <name type="scientific">Fusibacillus kribbianus</name>
    <dbReference type="NCBI Taxonomy" id="3044208"/>
    <lineage>
        <taxon>Bacteria</taxon>
        <taxon>Bacillati</taxon>
        <taxon>Bacillota</taxon>
        <taxon>Clostridia</taxon>
        <taxon>Lachnospirales</taxon>
        <taxon>Lachnospiraceae</taxon>
        <taxon>Fusibacillus</taxon>
    </lineage>
</organism>
<evidence type="ECO:0000259" key="9">
    <source>
        <dbReference type="PROSITE" id="PS50164"/>
    </source>
</evidence>
<evidence type="ECO:0000313" key="12">
    <source>
        <dbReference type="Proteomes" id="UP001300383"/>
    </source>
</evidence>
<dbReference type="HAMAP" id="MF_00203">
    <property type="entry name" value="UvrC"/>
    <property type="match status" value="1"/>
</dbReference>
<dbReference type="GO" id="GO:0009381">
    <property type="term" value="F:excinuclease ABC activity"/>
    <property type="evidence" value="ECO:0007669"/>
    <property type="project" value="UniProtKB-UniRule"/>
</dbReference>
<comment type="subunit">
    <text evidence="7">Interacts with UvrB in an incision complex.</text>
</comment>
<dbReference type="InterPro" id="IPR010994">
    <property type="entry name" value="RuvA_2-like"/>
</dbReference>
<keyword evidence="1 7" id="KW-0963">Cytoplasm</keyword>
<dbReference type="InterPro" id="IPR036876">
    <property type="entry name" value="UVR_dom_sf"/>
</dbReference>
<dbReference type="Pfam" id="PF22920">
    <property type="entry name" value="UvrC_RNaseH"/>
    <property type="match status" value="1"/>
</dbReference>
<keyword evidence="3 7" id="KW-0228">DNA excision</keyword>
<dbReference type="Pfam" id="PF01541">
    <property type="entry name" value="GIY-YIG"/>
    <property type="match status" value="1"/>
</dbReference>
<dbReference type="CDD" id="cd10434">
    <property type="entry name" value="GIY-YIG_UvrC_Cho"/>
    <property type="match status" value="1"/>
</dbReference>
<evidence type="ECO:0000256" key="6">
    <source>
        <dbReference type="ARBA" id="ARBA00023236"/>
    </source>
</evidence>
<comment type="similarity">
    <text evidence="7">Belongs to the UvrC family.</text>
</comment>
<feature type="domain" description="UvrC family homology region profile" evidence="10">
    <location>
        <begin position="255"/>
        <end position="493"/>
    </location>
</feature>
<dbReference type="SUPFAM" id="SSF82771">
    <property type="entry name" value="GIY-YIG endonuclease"/>
    <property type="match status" value="1"/>
</dbReference>
<dbReference type="Gene3D" id="1.10.150.20">
    <property type="entry name" value="5' to 3' exonuclease, C-terminal subdomain"/>
    <property type="match status" value="1"/>
</dbReference>
<comment type="function">
    <text evidence="7">The UvrABC repair system catalyzes the recognition and processing of DNA lesions. UvrC both incises the 5' and 3' sides of the lesion. The N-terminal half is responsible for the 3' incision and the C-terminal half is responsible for the 5' incision.</text>
</comment>
<dbReference type="PANTHER" id="PTHR30562">
    <property type="entry name" value="UVRC/OXIDOREDUCTASE"/>
    <property type="match status" value="1"/>
</dbReference>
<name>A0AAP4B9S6_9FIRM</name>
<dbReference type="SUPFAM" id="SSF47781">
    <property type="entry name" value="RuvA domain 2-like"/>
    <property type="match status" value="1"/>
</dbReference>
<keyword evidence="4 7" id="KW-0267">Excision nuclease</keyword>
<evidence type="ECO:0000313" key="11">
    <source>
        <dbReference type="EMBL" id="MDI9242656.1"/>
    </source>
</evidence>
<dbReference type="Proteomes" id="UP001300383">
    <property type="component" value="Unassembled WGS sequence"/>
</dbReference>
<dbReference type="GO" id="GO:0006289">
    <property type="term" value="P:nucleotide-excision repair"/>
    <property type="evidence" value="ECO:0007669"/>
    <property type="project" value="UniProtKB-UniRule"/>
</dbReference>
<keyword evidence="12" id="KW-1185">Reference proteome</keyword>
<keyword evidence="2 7" id="KW-0227">DNA damage</keyword>
<dbReference type="Pfam" id="PF12826">
    <property type="entry name" value="HHH_2"/>
    <property type="match status" value="1"/>
</dbReference>
<gene>
    <name evidence="7 11" type="primary">uvrC</name>
    <name evidence="11" type="ORF">QJ036_09255</name>
</gene>
<protein>
    <recommendedName>
        <fullName evidence="7">UvrABC system protein C</fullName>
        <shortName evidence="7">Protein UvrC</shortName>
    </recommendedName>
    <alternativeName>
        <fullName evidence="7">Excinuclease ABC subunit C</fullName>
    </alternativeName>
</protein>
<dbReference type="InterPro" id="IPR004791">
    <property type="entry name" value="UvrC"/>
</dbReference>
<dbReference type="SMART" id="SM00465">
    <property type="entry name" value="GIYc"/>
    <property type="match status" value="1"/>
</dbReference>
<dbReference type="InterPro" id="IPR001162">
    <property type="entry name" value="UvrC_RNase_H_dom"/>
</dbReference>
<dbReference type="InterPro" id="IPR001943">
    <property type="entry name" value="UVR_dom"/>
</dbReference>
<dbReference type="SUPFAM" id="SSF46600">
    <property type="entry name" value="C-terminal UvrC-binding domain of UvrB"/>
    <property type="match status" value="1"/>
</dbReference>
<dbReference type="NCBIfam" id="NF001824">
    <property type="entry name" value="PRK00558.1-5"/>
    <property type="match status" value="1"/>
</dbReference>
<dbReference type="InterPro" id="IPR038476">
    <property type="entry name" value="UvrC_RNase_H_dom_sf"/>
</dbReference>
<feature type="domain" description="GIY-YIG" evidence="9">
    <location>
        <begin position="13"/>
        <end position="92"/>
    </location>
</feature>
<evidence type="ECO:0000259" key="8">
    <source>
        <dbReference type="PROSITE" id="PS50151"/>
    </source>
</evidence>
<dbReference type="GO" id="GO:0009380">
    <property type="term" value="C:excinuclease repair complex"/>
    <property type="evidence" value="ECO:0007669"/>
    <property type="project" value="InterPro"/>
</dbReference>
<dbReference type="GO" id="GO:0005737">
    <property type="term" value="C:cytoplasm"/>
    <property type="evidence" value="ECO:0007669"/>
    <property type="project" value="UniProtKB-SubCell"/>
</dbReference>
<evidence type="ECO:0000256" key="7">
    <source>
        <dbReference type="HAMAP-Rule" id="MF_00203"/>
    </source>
</evidence>
<dbReference type="Gene3D" id="3.30.420.340">
    <property type="entry name" value="UvrC, RNAse H endonuclease domain"/>
    <property type="match status" value="1"/>
</dbReference>
<dbReference type="FunFam" id="3.40.1440.10:FF:000001">
    <property type="entry name" value="UvrABC system protein C"/>
    <property type="match status" value="1"/>
</dbReference>
<dbReference type="InterPro" id="IPR041663">
    <property type="entry name" value="DisA/LigA_HHH"/>
</dbReference>
<dbReference type="InterPro" id="IPR035901">
    <property type="entry name" value="GIY-YIG_endonuc_sf"/>
</dbReference>
<evidence type="ECO:0000256" key="4">
    <source>
        <dbReference type="ARBA" id="ARBA00022881"/>
    </source>
</evidence>
<dbReference type="InterPro" id="IPR000305">
    <property type="entry name" value="GIY-YIG_endonuc"/>
</dbReference>
<evidence type="ECO:0000259" key="10">
    <source>
        <dbReference type="PROSITE" id="PS50165"/>
    </source>
</evidence>
<dbReference type="InterPro" id="IPR050066">
    <property type="entry name" value="UvrABC_protein_C"/>
</dbReference>